<evidence type="ECO:0000259" key="6">
    <source>
        <dbReference type="SMART" id="SM01088"/>
    </source>
</evidence>
<dbReference type="InterPro" id="IPR002486">
    <property type="entry name" value="Col_cuticle_N"/>
</dbReference>
<sequence>MFETKAIAAVSACASLIAVLSCLVVIPGLYEEMRSLEFEVADVVHGFHAETEPAWHDMMEVQYSMAPPSKPAPNPFEPHLLKKRQTYSGLPGFCQCEPVKPNCPPGPAGPPGNPGPPGQPGLRGPPGADNHHVYEPIRCPHQERACIRCPAGLPGYPGHDGPPGMPGPDGKPGLPGFPGHDGKPGKPGEPGVPGGPGRPGENGRPGAPGRDGKKAIGVPGQPGRPGFMGKPGQPGQRGKDGRRGFEGPPGPQGKPGFPGGAGLDGQPGRPGNPGIPGPDADYCKCPNRNSGYNVQQPYSPYQNQVYAPYNQKRRRS</sequence>
<evidence type="ECO:0000313" key="8">
    <source>
        <dbReference type="Proteomes" id="UP000494206"/>
    </source>
</evidence>
<feature type="compositionally biased region" description="Gly residues" evidence="4">
    <location>
        <begin position="256"/>
        <end position="265"/>
    </location>
</feature>
<evidence type="ECO:0000256" key="2">
    <source>
        <dbReference type="ARBA" id="ARBA00022737"/>
    </source>
</evidence>
<dbReference type="Pfam" id="PF01484">
    <property type="entry name" value="Col_cuticle_N"/>
    <property type="match status" value="1"/>
</dbReference>
<dbReference type="PROSITE" id="PS51257">
    <property type="entry name" value="PROKAR_LIPOPROTEIN"/>
    <property type="match status" value="1"/>
</dbReference>
<protein>
    <recommendedName>
        <fullName evidence="6">Nematode cuticle collagen N-terminal domain-containing protein</fullName>
    </recommendedName>
</protein>
<feature type="compositionally biased region" description="Gly residues" evidence="4">
    <location>
        <begin position="191"/>
        <end position="200"/>
    </location>
</feature>
<gene>
    <name evidence="7" type="ORF">CBOVIS_LOCUS9167</name>
</gene>
<keyword evidence="3" id="KW-1015">Disulfide bond</keyword>
<dbReference type="Proteomes" id="UP000494206">
    <property type="component" value="Unassembled WGS sequence"/>
</dbReference>
<evidence type="ECO:0000256" key="5">
    <source>
        <dbReference type="SAM" id="Phobius"/>
    </source>
</evidence>
<evidence type="ECO:0000256" key="4">
    <source>
        <dbReference type="SAM" id="MobiDB-lite"/>
    </source>
</evidence>
<comment type="caution">
    <text evidence="7">The sequence shown here is derived from an EMBL/GenBank/DDBJ whole genome shotgun (WGS) entry which is preliminary data.</text>
</comment>
<reference evidence="7 8" key="1">
    <citation type="submission" date="2020-04" db="EMBL/GenBank/DDBJ databases">
        <authorList>
            <person name="Laetsch R D."/>
            <person name="Stevens L."/>
            <person name="Kumar S."/>
            <person name="Blaxter L. M."/>
        </authorList>
    </citation>
    <scope>NUCLEOTIDE SEQUENCE [LARGE SCALE GENOMIC DNA]</scope>
</reference>
<accession>A0A8S1F6A6</accession>
<dbReference type="AlphaFoldDB" id="A0A8S1F6A6"/>
<feature type="region of interest" description="Disordered" evidence="4">
    <location>
        <begin position="105"/>
        <end position="134"/>
    </location>
</feature>
<dbReference type="PANTHER" id="PTHR24637:SF259">
    <property type="entry name" value="NEMATODE CUTICLE COLLAGEN N-TERMINAL DOMAIN-CONTAINING PROTEIN"/>
    <property type="match status" value="1"/>
</dbReference>
<dbReference type="Gene3D" id="1.20.5.320">
    <property type="entry name" value="6-Phosphogluconate Dehydrogenase, domain 3"/>
    <property type="match status" value="1"/>
</dbReference>
<feature type="domain" description="Nematode cuticle collagen N-terminal" evidence="6">
    <location>
        <begin position="6"/>
        <end position="58"/>
    </location>
</feature>
<feature type="compositionally biased region" description="Polar residues" evidence="4">
    <location>
        <begin position="287"/>
        <end position="305"/>
    </location>
</feature>
<dbReference type="PANTHER" id="PTHR24637">
    <property type="entry name" value="COLLAGEN"/>
    <property type="match status" value="1"/>
</dbReference>
<keyword evidence="2" id="KW-0677">Repeat</keyword>
<organism evidence="7 8">
    <name type="scientific">Caenorhabditis bovis</name>
    <dbReference type="NCBI Taxonomy" id="2654633"/>
    <lineage>
        <taxon>Eukaryota</taxon>
        <taxon>Metazoa</taxon>
        <taxon>Ecdysozoa</taxon>
        <taxon>Nematoda</taxon>
        <taxon>Chromadorea</taxon>
        <taxon>Rhabditida</taxon>
        <taxon>Rhabditina</taxon>
        <taxon>Rhabditomorpha</taxon>
        <taxon>Rhabditoidea</taxon>
        <taxon>Rhabditidae</taxon>
        <taxon>Peloderinae</taxon>
        <taxon>Caenorhabditis</taxon>
    </lineage>
</organism>
<name>A0A8S1F6A6_9PELO</name>
<evidence type="ECO:0000256" key="1">
    <source>
        <dbReference type="ARBA" id="ARBA00011518"/>
    </source>
</evidence>
<keyword evidence="5" id="KW-0472">Membrane</keyword>
<evidence type="ECO:0000256" key="3">
    <source>
        <dbReference type="ARBA" id="ARBA00023157"/>
    </source>
</evidence>
<feature type="transmembrane region" description="Helical" evidence="5">
    <location>
        <begin position="6"/>
        <end position="30"/>
    </location>
</feature>
<keyword evidence="5" id="KW-1133">Transmembrane helix</keyword>
<dbReference type="OrthoDB" id="5836730at2759"/>
<keyword evidence="8" id="KW-1185">Reference proteome</keyword>
<evidence type="ECO:0000313" key="7">
    <source>
        <dbReference type="EMBL" id="CAB3407205.1"/>
    </source>
</evidence>
<keyword evidence="5" id="KW-0812">Transmembrane</keyword>
<feature type="region of interest" description="Disordered" evidence="4">
    <location>
        <begin position="157"/>
        <end position="316"/>
    </location>
</feature>
<dbReference type="EMBL" id="CADEPM010000006">
    <property type="protein sequence ID" value="CAB3407205.1"/>
    <property type="molecule type" value="Genomic_DNA"/>
</dbReference>
<proteinExistence type="predicted"/>
<feature type="compositionally biased region" description="Pro residues" evidence="4">
    <location>
        <begin position="105"/>
        <end position="119"/>
    </location>
</feature>
<dbReference type="GO" id="GO:0042302">
    <property type="term" value="F:structural constituent of cuticle"/>
    <property type="evidence" value="ECO:0007669"/>
    <property type="project" value="InterPro"/>
</dbReference>
<dbReference type="Pfam" id="PF01391">
    <property type="entry name" value="Collagen"/>
    <property type="match status" value="1"/>
</dbReference>
<comment type="subunit">
    <text evidence="1">Collagen polypeptide chains are complexed within the cuticle by disulfide bonds and other types of covalent cross-links.</text>
</comment>
<dbReference type="InterPro" id="IPR008160">
    <property type="entry name" value="Collagen"/>
</dbReference>
<dbReference type="SMART" id="SM01088">
    <property type="entry name" value="Col_cuticle_N"/>
    <property type="match status" value="1"/>
</dbReference>